<sequence length="145" mass="17096">MVLETNIDDMNPEFYQYLFELLFKNGALDVFLTPIIMKKQRPGTLLTVICENENADKLKEIIFRETSTFGIRYYEALRHKLDRDFSVVDTPYGKIRVKKGYLNEKLIKAYPEYEDVKAIAEKTGISISDIYRNVIRHIDLLFFKD</sequence>
<dbReference type="Pfam" id="PF01969">
    <property type="entry name" value="Ni_insertion"/>
    <property type="match status" value="1"/>
</dbReference>
<dbReference type="RefSeq" id="WP_029687625.1">
    <property type="nucleotide sequence ID" value="NZ_CP009170.1"/>
</dbReference>
<evidence type="ECO:0008006" key="4">
    <source>
        <dbReference type="Google" id="ProtNLM"/>
    </source>
</evidence>
<protein>
    <recommendedName>
        <fullName evidence="4">TIGR00299 family protein</fullName>
    </recommendedName>
</protein>
<dbReference type="PANTHER" id="PTHR36566:SF1">
    <property type="entry name" value="PYRIDINIUM-3,5-BISTHIOCARBOXYLIC ACID MONONUCLEOTIDE NICKEL INSERTION PROTEIN"/>
    <property type="match status" value="1"/>
</dbReference>
<dbReference type="InterPro" id="IPR002822">
    <property type="entry name" value="Ni_insertion"/>
</dbReference>
<accession>A0A097AQ34</accession>
<dbReference type="Gene3D" id="3.30.70.1380">
    <property type="entry name" value="Transcriptional regulatory protein pf0864 domain like"/>
    <property type="match status" value="1"/>
</dbReference>
<dbReference type="Gene3D" id="3.10.20.300">
    <property type="entry name" value="mk0293 like domain"/>
    <property type="match status" value="1"/>
</dbReference>
<name>A0A097AQ34_THEKI</name>
<dbReference type="EMBL" id="CP009170">
    <property type="protein sequence ID" value="AIS51930.1"/>
    <property type="molecule type" value="Genomic_DNA"/>
</dbReference>
<dbReference type="eggNOG" id="COG1641">
    <property type="taxonomic scope" value="Bacteria"/>
</dbReference>
<dbReference type="KEGG" id="tki:TKV_c07470"/>
<evidence type="ECO:0000256" key="1">
    <source>
        <dbReference type="ARBA" id="ARBA00022596"/>
    </source>
</evidence>
<dbReference type="OrthoDB" id="9765625at2"/>
<reference evidence="3" key="1">
    <citation type="journal article" date="2015" name="Genome Announc.">
        <title>Whole-Genome Sequences of 80 Environmental and Clinical Isolates of Burkholderia pseudomallei.</title>
        <authorList>
            <person name="Johnson S.L."/>
            <person name="Baker A.L."/>
            <person name="Chain P.S."/>
            <person name="Currie B.J."/>
            <person name="Daligault H.E."/>
            <person name="Davenport K.W."/>
            <person name="Davis C.B."/>
            <person name="Inglis T.J."/>
            <person name="Kaestli M."/>
            <person name="Koren S."/>
            <person name="Mayo M."/>
            <person name="Merritt A.J."/>
            <person name="Price E.P."/>
            <person name="Sarovich D.S."/>
            <person name="Warner J."/>
            <person name="Rosovitz M.J."/>
        </authorList>
    </citation>
    <scope>NUCLEOTIDE SEQUENCE [LARGE SCALE GENOMIC DNA]</scope>
    <source>
        <strain evidence="3">DSM 2030</strain>
    </source>
</reference>
<evidence type="ECO:0000313" key="3">
    <source>
        <dbReference type="Proteomes" id="UP000029669"/>
    </source>
</evidence>
<evidence type="ECO:0000313" key="2">
    <source>
        <dbReference type="EMBL" id="AIS51930.1"/>
    </source>
</evidence>
<proteinExistence type="predicted"/>
<dbReference type="HOGENOM" id="CLU_128044_0_0_9"/>
<keyword evidence="3" id="KW-1185">Reference proteome</keyword>
<keyword evidence="1" id="KW-0533">Nickel</keyword>
<dbReference type="PANTHER" id="PTHR36566">
    <property type="entry name" value="NICKEL INSERTION PROTEIN-RELATED"/>
    <property type="match status" value="1"/>
</dbReference>
<dbReference type="STRING" id="2325.TKV_c07470"/>
<dbReference type="Proteomes" id="UP000029669">
    <property type="component" value="Chromosome"/>
</dbReference>
<dbReference type="AlphaFoldDB" id="A0A097AQ34"/>
<gene>
    <name evidence="2" type="ORF">TKV_c07470</name>
</gene>
<organism evidence="2 3">
    <name type="scientific">Thermoanaerobacter kivui</name>
    <name type="common">Acetogenium kivui</name>
    <dbReference type="NCBI Taxonomy" id="2325"/>
    <lineage>
        <taxon>Bacteria</taxon>
        <taxon>Bacillati</taxon>
        <taxon>Bacillota</taxon>
        <taxon>Clostridia</taxon>
        <taxon>Thermoanaerobacterales</taxon>
        <taxon>Thermoanaerobacteraceae</taxon>
        <taxon>Thermoanaerobacter</taxon>
    </lineage>
</organism>